<gene>
    <name evidence="2" type="ORF">SDRG_02082</name>
</gene>
<feature type="region of interest" description="Disordered" evidence="1">
    <location>
        <begin position="60"/>
        <end position="117"/>
    </location>
</feature>
<evidence type="ECO:0000256" key="1">
    <source>
        <dbReference type="SAM" id="MobiDB-lite"/>
    </source>
</evidence>
<dbReference type="RefSeq" id="XP_008605869.1">
    <property type="nucleotide sequence ID" value="XM_008607647.1"/>
</dbReference>
<evidence type="ECO:0000313" key="2">
    <source>
        <dbReference type="EMBL" id="EQC41025.1"/>
    </source>
</evidence>
<keyword evidence="3" id="KW-1185">Reference proteome</keyword>
<dbReference type="VEuPathDB" id="FungiDB:SDRG_02082"/>
<reference evidence="2 3" key="1">
    <citation type="submission" date="2012-04" db="EMBL/GenBank/DDBJ databases">
        <title>The Genome Sequence of Saprolegnia declina VS20.</title>
        <authorList>
            <consortium name="The Broad Institute Genome Sequencing Platform"/>
            <person name="Russ C."/>
            <person name="Nusbaum C."/>
            <person name="Tyler B."/>
            <person name="van West P."/>
            <person name="Dieguez-Uribeondo J."/>
            <person name="de Bruijn I."/>
            <person name="Tripathy S."/>
            <person name="Jiang R."/>
            <person name="Young S.K."/>
            <person name="Zeng Q."/>
            <person name="Gargeya S."/>
            <person name="Fitzgerald M."/>
            <person name="Haas B."/>
            <person name="Abouelleil A."/>
            <person name="Alvarado L."/>
            <person name="Arachchi H.M."/>
            <person name="Berlin A."/>
            <person name="Chapman S.B."/>
            <person name="Goldberg J."/>
            <person name="Griggs A."/>
            <person name="Gujja S."/>
            <person name="Hansen M."/>
            <person name="Howarth C."/>
            <person name="Imamovic A."/>
            <person name="Larimer J."/>
            <person name="McCowen C."/>
            <person name="Montmayeur A."/>
            <person name="Murphy C."/>
            <person name="Neiman D."/>
            <person name="Pearson M."/>
            <person name="Priest M."/>
            <person name="Roberts A."/>
            <person name="Saif S."/>
            <person name="Shea T."/>
            <person name="Sisk P."/>
            <person name="Sykes S."/>
            <person name="Wortman J."/>
            <person name="Nusbaum C."/>
            <person name="Birren B."/>
        </authorList>
    </citation>
    <scope>NUCLEOTIDE SEQUENCE [LARGE SCALE GENOMIC DNA]</scope>
    <source>
        <strain evidence="2 3">VS20</strain>
    </source>
</reference>
<dbReference type="AlphaFoldDB" id="T0R3X5"/>
<dbReference type="InParanoid" id="T0R3X5"/>
<dbReference type="GeneID" id="19942809"/>
<dbReference type="EMBL" id="JH767135">
    <property type="protein sequence ID" value="EQC41025.1"/>
    <property type="molecule type" value="Genomic_DNA"/>
</dbReference>
<sequence>MASREYGLDGLGTLPLLEQVHRLHHAISMGYPYRETQAWTTMPIADKRRLLQYIKESRHAAAVKAPPPLTPKDASGIAEDDDYDDEKPAPSAPPTAIDDGLAPMASPSSSDAPPDPTNDIYLNMIETRTATGRRRWTIQEAPAPVCPCGETHAAKTSCVVLNEVKLMMTTFGDSDYPCDATATYIQAKVKASFRAALGPLEQVELMGLIERFPNEAMYYGRWKDFRSTAKNPGDDASSNAADDTITDEMVDEMDLIASYEDKEAPTLEVYFTERIKFADVRTKTMESTSYLEFSKKRTTNFMSQSAPFLTWLDVPKCSRATLEFLNFIIYNRIGLFVEDAIRAKHNGQLVRLEAPLLVADIQAASITTQASSAALPFAVAPPAKRKAEPTHLVSPPAARLKRLR</sequence>
<dbReference type="OrthoDB" id="66982at2759"/>
<protein>
    <submittedName>
        <fullName evidence="2">Uncharacterized protein</fullName>
    </submittedName>
</protein>
<accession>T0R3X5</accession>
<dbReference type="eggNOG" id="ENOG502QV3K">
    <property type="taxonomic scope" value="Eukaryota"/>
</dbReference>
<evidence type="ECO:0000313" key="3">
    <source>
        <dbReference type="Proteomes" id="UP000030762"/>
    </source>
</evidence>
<dbReference type="OMA" id="EAMYYGR"/>
<dbReference type="Proteomes" id="UP000030762">
    <property type="component" value="Unassembled WGS sequence"/>
</dbReference>
<organism evidence="2 3">
    <name type="scientific">Saprolegnia diclina (strain VS20)</name>
    <dbReference type="NCBI Taxonomy" id="1156394"/>
    <lineage>
        <taxon>Eukaryota</taxon>
        <taxon>Sar</taxon>
        <taxon>Stramenopiles</taxon>
        <taxon>Oomycota</taxon>
        <taxon>Saprolegniomycetes</taxon>
        <taxon>Saprolegniales</taxon>
        <taxon>Saprolegniaceae</taxon>
        <taxon>Saprolegnia</taxon>
    </lineage>
</organism>
<dbReference type="STRING" id="1156394.T0R3X5"/>
<name>T0R3X5_SAPDV</name>
<proteinExistence type="predicted"/>